<evidence type="ECO:0000313" key="1">
    <source>
        <dbReference type="EMBL" id="GAD28668.1"/>
    </source>
</evidence>
<evidence type="ECO:0000313" key="2">
    <source>
        <dbReference type="Proteomes" id="UP000030675"/>
    </source>
</evidence>
<proteinExistence type="predicted"/>
<organism evidence="1 2">
    <name type="scientific">Photobacterium leiognathi lrivu.4.1</name>
    <dbReference type="NCBI Taxonomy" id="1248232"/>
    <lineage>
        <taxon>Bacteria</taxon>
        <taxon>Pseudomonadati</taxon>
        <taxon>Pseudomonadota</taxon>
        <taxon>Gammaproteobacteria</taxon>
        <taxon>Vibrionales</taxon>
        <taxon>Vibrionaceae</taxon>
        <taxon>Photobacterium</taxon>
    </lineage>
</organism>
<name>V5F1K8_PHOLE</name>
<accession>V5F1K8</accession>
<dbReference type="AlphaFoldDB" id="V5F1K8"/>
<dbReference type="EMBL" id="DF196808">
    <property type="protein sequence ID" value="GAD28668.1"/>
    <property type="molecule type" value="Genomic_DNA"/>
</dbReference>
<sequence length="104" mass="12134">MSSNTLAPALMGSDVVKKIDTPLNHRPSKDCLWITMRRFQGSELNVDTYITSTNFENYGLMMMVRRKATNTEPKQKEYRLIEKVMNSIIKQHGLDRFDTNKHQK</sequence>
<gene>
    <name evidence="1" type="ORF">PLEI_0311</name>
</gene>
<protein>
    <submittedName>
        <fullName evidence="1">Uncharacterized protein</fullName>
    </submittedName>
</protein>
<dbReference type="HOGENOM" id="CLU_2247513_0_0_6"/>
<reference evidence="2" key="1">
    <citation type="submission" date="2012-12" db="EMBL/GenBank/DDBJ databases">
        <title>Genome Sequence of Photobacterium leiognathi lrivu.4.1.</title>
        <authorList>
            <person name="Urbanczyk H."/>
            <person name="Ogura Y."/>
            <person name="Hayashi T."/>
            <person name="Dunlap P.V."/>
        </authorList>
    </citation>
    <scope>NUCLEOTIDE SEQUENCE [LARGE SCALE GENOMIC DNA]</scope>
    <source>
        <strain evidence="2">lrivu.4.1</strain>
    </source>
</reference>
<dbReference type="Proteomes" id="UP000030675">
    <property type="component" value="Unassembled WGS sequence"/>
</dbReference>
<dbReference type="RefSeq" id="WP_023931250.1">
    <property type="nucleotide sequence ID" value="NZ_DF196808.1"/>
</dbReference>